<dbReference type="Pfam" id="PF06602">
    <property type="entry name" value="Myotub-related"/>
    <property type="match status" value="1"/>
</dbReference>
<evidence type="ECO:0000256" key="12">
    <source>
        <dbReference type="PIRSR" id="PIRSR630564-2"/>
    </source>
</evidence>
<evidence type="ECO:0000313" key="18">
    <source>
        <dbReference type="EMBL" id="KAG9487148.1"/>
    </source>
</evidence>
<evidence type="ECO:0000256" key="10">
    <source>
        <dbReference type="ARBA" id="ARBA00032571"/>
    </source>
</evidence>
<dbReference type="EMBL" id="WNTK01000003">
    <property type="protein sequence ID" value="KAG9487148.1"/>
    <property type="molecule type" value="Genomic_DNA"/>
</dbReference>
<comment type="similarity">
    <text evidence="2">Belongs to the protein-tyrosine phosphatase family. Non-receptor class myotubularin subfamily.</text>
</comment>
<feature type="binding site" evidence="12">
    <location>
        <begin position="325"/>
        <end position="328"/>
    </location>
    <ligand>
        <name>substrate</name>
    </ligand>
</feature>
<gene>
    <name evidence="18" type="ORF">GDO78_007166</name>
</gene>
<dbReference type="GO" id="GO:0019903">
    <property type="term" value="F:protein phosphatase binding"/>
    <property type="evidence" value="ECO:0007669"/>
    <property type="project" value="UniProtKB-ARBA"/>
</dbReference>
<feature type="region of interest" description="Disordered" evidence="15">
    <location>
        <begin position="816"/>
        <end position="835"/>
    </location>
</feature>
<dbReference type="AlphaFoldDB" id="A0A8J6FFC5"/>
<evidence type="ECO:0000256" key="3">
    <source>
        <dbReference type="ARBA" id="ARBA00012903"/>
    </source>
</evidence>
<dbReference type="InterPro" id="IPR029021">
    <property type="entry name" value="Prot-tyrosine_phosphatase-like"/>
</dbReference>
<evidence type="ECO:0000256" key="14">
    <source>
        <dbReference type="SAM" id="Coils"/>
    </source>
</evidence>
<keyword evidence="19" id="KW-1185">Reference proteome</keyword>
<accession>A0A8J6FFC5</accession>
<dbReference type="InterPro" id="IPR013083">
    <property type="entry name" value="Znf_RING/FYVE/PHD"/>
</dbReference>
<protein>
    <recommendedName>
        <fullName evidence="3">phosphatidylinositol-3,5-bisphosphate 3-phosphatase</fullName>
        <ecNumber evidence="3">3.1.3.95</ecNumber>
    </recommendedName>
    <alternativeName>
        <fullName evidence="10">Phosphatidylinositol-3,5-bisphosphate 3-phosphatase</fullName>
    </alternativeName>
</protein>
<dbReference type="SMART" id="SM00064">
    <property type="entry name" value="FYVE"/>
    <property type="match status" value="1"/>
</dbReference>
<keyword evidence="4" id="KW-0479">Metal-binding</keyword>
<dbReference type="GO" id="GO:0060090">
    <property type="term" value="F:molecular adaptor activity"/>
    <property type="evidence" value="ECO:0007669"/>
    <property type="project" value="UniProtKB-ARBA"/>
</dbReference>
<keyword evidence="9" id="KW-0472">Membrane</keyword>
<feature type="compositionally biased region" description="Basic and acidic residues" evidence="15">
    <location>
        <begin position="715"/>
        <end position="727"/>
    </location>
</feature>
<feature type="domain" description="FYVE-type" evidence="16">
    <location>
        <begin position="1084"/>
        <end position="1144"/>
    </location>
</feature>
<dbReference type="PROSITE" id="PS00383">
    <property type="entry name" value="TYR_PHOSPHATASE_1"/>
    <property type="match status" value="1"/>
</dbReference>
<evidence type="ECO:0000256" key="4">
    <source>
        <dbReference type="ARBA" id="ARBA00022723"/>
    </source>
</evidence>
<dbReference type="OrthoDB" id="271628at2759"/>
<keyword evidence="14" id="KW-0175">Coiled coil</keyword>
<feature type="compositionally biased region" description="Low complexity" evidence="15">
    <location>
        <begin position="728"/>
        <end position="739"/>
    </location>
</feature>
<dbReference type="PROSITE" id="PS50178">
    <property type="entry name" value="ZF_FYVE"/>
    <property type="match status" value="1"/>
</dbReference>
<comment type="caution">
    <text evidence="18">The sequence shown here is derived from an EMBL/GenBank/DDBJ whole genome shotgun (WGS) entry which is preliminary data.</text>
</comment>
<evidence type="ECO:0000256" key="13">
    <source>
        <dbReference type="PROSITE-ProRule" id="PRU00091"/>
    </source>
</evidence>
<dbReference type="GO" id="GO:0008270">
    <property type="term" value="F:zinc ion binding"/>
    <property type="evidence" value="ECO:0007669"/>
    <property type="project" value="UniProtKB-KW"/>
</dbReference>
<evidence type="ECO:0000256" key="2">
    <source>
        <dbReference type="ARBA" id="ARBA00007471"/>
    </source>
</evidence>
<reference evidence="18" key="1">
    <citation type="thesis" date="2020" institute="ProQuest LLC" country="789 East Eisenhower Parkway, Ann Arbor, MI, USA">
        <title>Comparative Genomics and Chromosome Evolution.</title>
        <authorList>
            <person name="Mudd A.B."/>
        </authorList>
    </citation>
    <scope>NUCLEOTIDE SEQUENCE</scope>
    <source>
        <strain evidence="18">HN-11 Male</strain>
        <tissue evidence="18">Kidney and liver</tissue>
    </source>
</reference>
<evidence type="ECO:0000256" key="11">
    <source>
        <dbReference type="PIRSR" id="PIRSR630564-1"/>
    </source>
</evidence>
<dbReference type="CDD" id="cd15732">
    <property type="entry name" value="FYVE_MTMR3"/>
    <property type="match status" value="1"/>
</dbReference>
<evidence type="ECO:0000259" key="17">
    <source>
        <dbReference type="PROSITE" id="PS51339"/>
    </source>
</evidence>
<dbReference type="InterPro" id="IPR011011">
    <property type="entry name" value="Znf_FYVE_PHD"/>
</dbReference>
<dbReference type="EC" id="3.1.3.95" evidence="3"/>
<dbReference type="GO" id="GO:0016020">
    <property type="term" value="C:membrane"/>
    <property type="evidence" value="ECO:0007669"/>
    <property type="project" value="UniProtKB-SubCell"/>
</dbReference>
<dbReference type="GO" id="GO:0052629">
    <property type="term" value="F:phosphatidylinositol-3,5-bisphosphate 3-phosphatase activity"/>
    <property type="evidence" value="ECO:0007669"/>
    <property type="project" value="UniProtKB-EC"/>
</dbReference>
<dbReference type="SUPFAM" id="SSF52799">
    <property type="entry name" value="(Phosphotyrosine protein) phosphatases II"/>
    <property type="match status" value="1"/>
</dbReference>
<feature type="binding site" evidence="12">
    <location>
        <begin position="412"/>
        <end position="418"/>
    </location>
    <ligand>
        <name>substrate</name>
    </ligand>
</feature>
<dbReference type="GO" id="GO:0004722">
    <property type="term" value="F:protein serine/threonine phosphatase activity"/>
    <property type="evidence" value="ECO:0007669"/>
    <property type="project" value="UniProtKB-ARBA"/>
</dbReference>
<evidence type="ECO:0000256" key="1">
    <source>
        <dbReference type="ARBA" id="ARBA00004370"/>
    </source>
</evidence>
<name>A0A8J6FFC5_ELECQ</name>
<keyword evidence="5 13" id="KW-0863">Zinc-finger</keyword>
<dbReference type="SUPFAM" id="SSF57903">
    <property type="entry name" value="FYVE/PHD zinc finger"/>
    <property type="match status" value="1"/>
</dbReference>
<dbReference type="PANTHER" id="PTHR10807:SF66">
    <property type="entry name" value="MYOTUBULARIN-RELATED PROTEIN 3"/>
    <property type="match status" value="1"/>
</dbReference>
<feature type="coiled-coil region" evidence="14">
    <location>
        <begin position="1000"/>
        <end position="1027"/>
    </location>
</feature>
<evidence type="ECO:0000256" key="8">
    <source>
        <dbReference type="ARBA" id="ARBA00023098"/>
    </source>
</evidence>
<evidence type="ECO:0000256" key="15">
    <source>
        <dbReference type="SAM" id="MobiDB-lite"/>
    </source>
</evidence>
<dbReference type="InterPro" id="IPR000306">
    <property type="entry name" value="Znf_FYVE"/>
</dbReference>
<dbReference type="GO" id="GO:0046856">
    <property type="term" value="P:phosphatidylinositol dephosphorylation"/>
    <property type="evidence" value="ECO:0007669"/>
    <property type="project" value="UniProtKB-ARBA"/>
</dbReference>
<dbReference type="InterPro" id="IPR016130">
    <property type="entry name" value="Tyr_Pase_AS"/>
</dbReference>
<dbReference type="Gene3D" id="3.30.40.10">
    <property type="entry name" value="Zinc/RING finger domain, C3HC4 (zinc finger)"/>
    <property type="match status" value="1"/>
</dbReference>
<dbReference type="GO" id="GO:0046474">
    <property type="term" value="P:glycerophospholipid biosynthetic process"/>
    <property type="evidence" value="ECO:0007669"/>
    <property type="project" value="UniProtKB-ARBA"/>
</dbReference>
<dbReference type="GO" id="GO:0010506">
    <property type="term" value="P:regulation of autophagy"/>
    <property type="evidence" value="ECO:0007669"/>
    <property type="project" value="TreeGrafter"/>
</dbReference>
<dbReference type="PROSITE" id="PS51339">
    <property type="entry name" value="PPASE_MYOTUBULARIN"/>
    <property type="match status" value="1"/>
</dbReference>
<dbReference type="InterPro" id="IPR030564">
    <property type="entry name" value="Myotubularin"/>
</dbReference>
<proteinExistence type="inferred from homology"/>
<dbReference type="SMART" id="SM00404">
    <property type="entry name" value="PTPc_motif"/>
    <property type="match status" value="1"/>
</dbReference>
<keyword evidence="8" id="KW-0443">Lipid metabolism</keyword>
<dbReference type="InterPro" id="IPR017455">
    <property type="entry name" value="Znf_FYVE-rel"/>
</dbReference>
<feature type="active site" description="Phosphocysteine intermediate" evidence="11">
    <location>
        <position position="412"/>
    </location>
</feature>
<evidence type="ECO:0000256" key="7">
    <source>
        <dbReference type="ARBA" id="ARBA00022833"/>
    </source>
</evidence>
<feature type="region of interest" description="Disordered" evidence="15">
    <location>
        <begin position="689"/>
        <end position="766"/>
    </location>
</feature>
<dbReference type="FunFam" id="3.30.40.10:FF:000073">
    <property type="entry name" value="myotubularin-related protein 4 isoform X2"/>
    <property type="match status" value="1"/>
</dbReference>
<dbReference type="InterPro" id="IPR003595">
    <property type="entry name" value="Tyr_Pase_cat"/>
</dbReference>
<evidence type="ECO:0000256" key="6">
    <source>
        <dbReference type="ARBA" id="ARBA00022801"/>
    </source>
</evidence>
<feature type="domain" description="Myotubularin phosphatase" evidence="17">
    <location>
        <begin position="155"/>
        <end position="575"/>
    </location>
</feature>
<keyword evidence="6" id="KW-0378">Hydrolase</keyword>
<dbReference type="GO" id="GO:0061952">
    <property type="term" value="P:midbody abscission"/>
    <property type="evidence" value="ECO:0007669"/>
    <property type="project" value="UniProtKB-ARBA"/>
</dbReference>
<dbReference type="SUPFAM" id="SSF50729">
    <property type="entry name" value="PH domain-like"/>
    <property type="match status" value="1"/>
</dbReference>
<evidence type="ECO:0000313" key="19">
    <source>
        <dbReference type="Proteomes" id="UP000770717"/>
    </source>
</evidence>
<dbReference type="GO" id="GO:0005829">
    <property type="term" value="C:cytosol"/>
    <property type="evidence" value="ECO:0007669"/>
    <property type="project" value="UniProtKB-ARBA"/>
</dbReference>
<evidence type="ECO:0000256" key="9">
    <source>
        <dbReference type="ARBA" id="ARBA00023136"/>
    </source>
</evidence>
<dbReference type="GO" id="GO:0004438">
    <property type="term" value="F:phosphatidylinositol-3-phosphate phosphatase activity"/>
    <property type="evidence" value="ECO:0007669"/>
    <property type="project" value="TreeGrafter"/>
</dbReference>
<feature type="region of interest" description="Disordered" evidence="15">
    <location>
        <begin position="789"/>
        <end position="811"/>
    </location>
</feature>
<dbReference type="PANTHER" id="PTHR10807">
    <property type="entry name" value="MYOTUBULARIN-RELATED"/>
    <property type="match status" value="1"/>
</dbReference>
<dbReference type="Pfam" id="PF01363">
    <property type="entry name" value="FYVE"/>
    <property type="match status" value="1"/>
</dbReference>
<keyword evidence="7" id="KW-0862">Zinc</keyword>
<organism evidence="18 19">
    <name type="scientific">Eleutherodactylus coqui</name>
    <name type="common">Puerto Rican coqui</name>
    <dbReference type="NCBI Taxonomy" id="57060"/>
    <lineage>
        <taxon>Eukaryota</taxon>
        <taxon>Metazoa</taxon>
        <taxon>Chordata</taxon>
        <taxon>Craniata</taxon>
        <taxon>Vertebrata</taxon>
        <taxon>Euteleostomi</taxon>
        <taxon>Amphibia</taxon>
        <taxon>Batrachia</taxon>
        <taxon>Anura</taxon>
        <taxon>Neobatrachia</taxon>
        <taxon>Hyloidea</taxon>
        <taxon>Eleutherodactylidae</taxon>
        <taxon>Eleutherodactylinae</taxon>
        <taxon>Eleutherodactylus</taxon>
        <taxon>Eleutherodactylus</taxon>
    </lineage>
</organism>
<sequence length="1158" mass="130450">MDEESQSSLECIQANQIFPRKQLIREDENLQVPFQELHGESTEFVGRAEDAVISLSNYRLNIKFKESSINVPLQLIESVECRDPFQLHLTCKDCKVIRCQFFNFEQVQDWQKRLNAALRPPSRIEDLFSFAYHAWCMEVYASEKEQHGDLCRPGDHVISRFKNEVERMGFDMDNAWRISNINEKFRLCFSYPQELIVPAWITDPELESVSSFRSWKRIPSVVYRHQSNGTVIARCGQPEVSWWGWRNADDENLVQSIAKACTIDSSRSSLGKMANGSCSRSHINGGVLTDIDFDSSLSNVPPSSESQPHKLLILDARSYAAAVANRAKGGGCECPEYYPNCEVVFMGMANIHSIRKSFQSLRLLCTQMPDPANWLSALEGTKWLQHLSVLLKASLLVVHALDRDQRPVLVHCSDGWDRTPQIVALSKLLLDPYYRSIEGFQVLVETEWLDFGHKFADRCGHGENSEDLNERCPVFLQWLDCVHQLQRQFPCSFEFNEAFLVKLVQHTYSCLFGTFLCNNAKERSEKHIQERTCSVWSLLRAGNRSFKNLLYSSQSETVLHPVCHVRNLMLWSAVYLPGSSPSTPSEESCTPYPTPGSVVEEPPLCRLPKTRSYDDLPTACDISVPCVNRRSSDPSLNEKWQEHRRSLELNGIANSAEDCQEGERLPLGAQLSMAAGVGEGQMENILQEASEEEGGGGEERNEKLMNGVEEAEAEPTEKTRDPEKAMGEENSSAHASNSEDNTEKADGEGENANPTGELLFSDLDQPPCQTDISNQFNKERVAVMGCEGDVSPVVGEQSSDASDAEESEKRDLELFKGENQGSPSPEFSPKLSPPLVLEGSTETLVDDLSTSWPCKLDHVTAANELSLKSEQVSDESIIMMGFKNHNERTHSSYPHTPSAFPPTECNTQNVCNRDQSSPPVVDGPCLSVDNRRGKQLLSRQNSSSNNPQVHLRNFPHKCPLHTCGRHRIGSTPEQPTRNHLDDDGMPLYVDAIQQRLRQMESGHQQEVETLKKQVQELRCRLESQLHNIPLRFNGDFTDEVTSIPDSESNRDPSCLSGCSTEFFSEASWEQVDKRDTEVTRWLPDHLAANCYNCDSKFWLASRKHHCRNCGNVFCSSCCNQKVPVPSQQLFEPSRVCKSCYNNLHSSLELENPITASSN</sequence>
<evidence type="ECO:0000259" key="16">
    <source>
        <dbReference type="PROSITE" id="PS50178"/>
    </source>
</evidence>
<dbReference type="Proteomes" id="UP000770717">
    <property type="component" value="Unassembled WGS sequence"/>
</dbReference>
<feature type="binding site" evidence="12">
    <location>
        <begin position="350"/>
        <end position="351"/>
    </location>
    <ligand>
        <name>substrate</name>
    </ligand>
</feature>
<dbReference type="InterPro" id="IPR010569">
    <property type="entry name" value="Myotubularin-like_Pase_dom"/>
</dbReference>
<evidence type="ECO:0000256" key="5">
    <source>
        <dbReference type="ARBA" id="ARBA00022771"/>
    </source>
</evidence>
<comment type="subcellular location">
    <subcellularLocation>
        <location evidence="1">Membrane</location>
    </subcellularLocation>
</comment>